<proteinExistence type="inferred from homology"/>
<dbReference type="PANTHER" id="PTHR47992">
    <property type="entry name" value="PROTEIN PHOSPHATASE"/>
    <property type="match status" value="1"/>
</dbReference>
<dbReference type="AlphaFoldDB" id="A0AAV5JNX1"/>
<dbReference type="Gene3D" id="3.60.40.10">
    <property type="entry name" value="PPM-type phosphatase domain"/>
    <property type="match status" value="1"/>
</dbReference>
<keyword evidence="8" id="KW-0464">Manganese</keyword>
<dbReference type="SUPFAM" id="SSF81606">
    <property type="entry name" value="PP2C-like"/>
    <property type="match status" value="1"/>
</dbReference>
<dbReference type="SMART" id="SM00332">
    <property type="entry name" value="PP2Cc"/>
    <property type="match status" value="1"/>
</dbReference>
<dbReference type="GO" id="GO:0004722">
    <property type="term" value="F:protein serine/threonine phosphatase activity"/>
    <property type="evidence" value="ECO:0007669"/>
    <property type="project" value="UniProtKB-EC"/>
</dbReference>
<comment type="similarity">
    <text evidence="9">Belongs to the PP2C family.</text>
</comment>
<comment type="cofactor">
    <cofactor evidence="2">
        <name>Mg(2+)</name>
        <dbReference type="ChEBI" id="CHEBI:18420"/>
    </cofactor>
</comment>
<feature type="domain" description="PPM-type phosphatase" evidence="10">
    <location>
        <begin position="24"/>
        <end position="204"/>
    </location>
</feature>
<keyword evidence="6" id="KW-0460">Magnesium</keyword>
<dbReference type="Pfam" id="PF00481">
    <property type="entry name" value="PP2C"/>
    <property type="match status" value="1"/>
</dbReference>
<evidence type="ECO:0000259" key="10">
    <source>
        <dbReference type="PROSITE" id="PS51746"/>
    </source>
</evidence>
<evidence type="ECO:0000256" key="1">
    <source>
        <dbReference type="ARBA" id="ARBA00001936"/>
    </source>
</evidence>
<gene>
    <name evidence="11" type="ORF">SLEP1_g26957</name>
</gene>
<name>A0AAV5JNX1_9ROSI</name>
<evidence type="ECO:0000313" key="12">
    <source>
        <dbReference type="Proteomes" id="UP001054252"/>
    </source>
</evidence>
<protein>
    <recommendedName>
        <fullName evidence="3">protein-serine/threonine phosphatase</fullName>
        <ecNumber evidence="3">3.1.3.16</ecNumber>
    </recommendedName>
</protein>
<dbReference type="GO" id="GO:0046872">
    <property type="term" value="F:metal ion binding"/>
    <property type="evidence" value="ECO:0007669"/>
    <property type="project" value="UniProtKB-KW"/>
</dbReference>
<dbReference type="InterPro" id="IPR000222">
    <property type="entry name" value="PP2C_BS"/>
</dbReference>
<dbReference type="CDD" id="cd00143">
    <property type="entry name" value="PP2Cc"/>
    <property type="match status" value="1"/>
</dbReference>
<accession>A0AAV5JNX1</accession>
<sequence>MATQLVSSGSSPSFSSLVVNPMPIYGSISIQGLSPNMNDRWFIKENLCQPDVMGGLPLHFFAVYDGHGSYHVSSLCEDLMHTFVAEELMHIQNVSRGGNDGSGVNTSSLAQCTHQQGWEDLIQRALKNSFERMDQAALGNCSCDRASNICRCRSFVYNISGSTANVAILSLHHIMIANCGISRAVLCRGGKAFPLSQDHKVILF</sequence>
<evidence type="ECO:0000256" key="6">
    <source>
        <dbReference type="ARBA" id="ARBA00022842"/>
    </source>
</evidence>
<dbReference type="EMBL" id="BPVZ01000045">
    <property type="protein sequence ID" value="GKV16298.1"/>
    <property type="molecule type" value="Genomic_DNA"/>
</dbReference>
<keyword evidence="7 9" id="KW-0904">Protein phosphatase</keyword>
<evidence type="ECO:0000256" key="9">
    <source>
        <dbReference type="RuleBase" id="RU003465"/>
    </source>
</evidence>
<dbReference type="InterPro" id="IPR001932">
    <property type="entry name" value="PPM-type_phosphatase-like_dom"/>
</dbReference>
<comment type="caution">
    <text evidence="11">The sequence shown here is derived from an EMBL/GenBank/DDBJ whole genome shotgun (WGS) entry which is preliminary data.</text>
</comment>
<dbReference type="PROSITE" id="PS01032">
    <property type="entry name" value="PPM_1"/>
    <property type="match status" value="1"/>
</dbReference>
<evidence type="ECO:0000256" key="7">
    <source>
        <dbReference type="ARBA" id="ARBA00022912"/>
    </source>
</evidence>
<organism evidence="11 12">
    <name type="scientific">Rubroshorea leprosula</name>
    <dbReference type="NCBI Taxonomy" id="152421"/>
    <lineage>
        <taxon>Eukaryota</taxon>
        <taxon>Viridiplantae</taxon>
        <taxon>Streptophyta</taxon>
        <taxon>Embryophyta</taxon>
        <taxon>Tracheophyta</taxon>
        <taxon>Spermatophyta</taxon>
        <taxon>Magnoliopsida</taxon>
        <taxon>eudicotyledons</taxon>
        <taxon>Gunneridae</taxon>
        <taxon>Pentapetalae</taxon>
        <taxon>rosids</taxon>
        <taxon>malvids</taxon>
        <taxon>Malvales</taxon>
        <taxon>Dipterocarpaceae</taxon>
        <taxon>Rubroshorea</taxon>
    </lineage>
</organism>
<keyword evidence="12" id="KW-1185">Reference proteome</keyword>
<evidence type="ECO:0000256" key="5">
    <source>
        <dbReference type="ARBA" id="ARBA00022801"/>
    </source>
</evidence>
<evidence type="ECO:0000256" key="2">
    <source>
        <dbReference type="ARBA" id="ARBA00001946"/>
    </source>
</evidence>
<keyword evidence="4" id="KW-0479">Metal-binding</keyword>
<comment type="cofactor">
    <cofactor evidence="1">
        <name>Mn(2+)</name>
        <dbReference type="ChEBI" id="CHEBI:29035"/>
    </cofactor>
</comment>
<dbReference type="EC" id="3.1.3.16" evidence="3"/>
<reference evidence="11 12" key="1">
    <citation type="journal article" date="2021" name="Commun. Biol.">
        <title>The genome of Shorea leprosula (Dipterocarpaceae) highlights the ecological relevance of drought in aseasonal tropical rainforests.</title>
        <authorList>
            <person name="Ng K.K.S."/>
            <person name="Kobayashi M.J."/>
            <person name="Fawcett J.A."/>
            <person name="Hatakeyama M."/>
            <person name="Paape T."/>
            <person name="Ng C.H."/>
            <person name="Ang C.C."/>
            <person name="Tnah L.H."/>
            <person name="Lee C.T."/>
            <person name="Nishiyama T."/>
            <person name="Sese J."/>
            <person name="O'Brien M.J."/>
            <person name="Copetti D."/>
            <person name="Mohd Noor M.I."/>
            <person name="Ong R.C."/>
            <person name="Putra M."/>
            <person name="Sireger I.Z."/>
            <person name="Indrioko S."/>
            <person name="Kosugi Y."/>
            <person name="Izuno A."/>
            <person name="Isagi Y."/>
            <person name="Lee S.L."/>
            <person name="Shimizu K.K."/>
        </authorList>
    </citation>
    <scope>NUCLEOTIDE SEQUENCE [LARGE SCALE GENOMIC DNA]</scope>
    <source>
        <strain evidence="11">214</strain>
    </source>
</reference>
<dbReference type="InterPro" id="IPR036457">
    <property type="entry name" value="PPM-type-like_dom_sf"/>
</dbReference>
<keyword evidence="5 9" id="KW-0378">Hydrolase</keyword>
<dbReference type="InterPro" id="IPR015655">
    <property type="entry name" value="PP2C"/>
</dbReference>
<evidence type="ECO:0000313" key="11">
    <source>
        <dbReference type="EMBL" id="GKV16298.1"/>
    </source>
</evidence>
<evidence type="ECO:0000256" key="3">
    <source>
        <dbReference type="ARBA" id="ARBA00013081"/>
    </source>
</evidence>
<evidence type="ECO:0000256" key="8">
    <source>
        <dbReference type="ARBA" id="ARBA00023211"/>
    </source>
</evidence>
<evidence type="ECO:0000256" key="4">
    <source>
        <dbReference type="ARBA" id="ARBA00022723"/>
    </source>
</evidence>
<dbReference type="Proteomes" id="UP001054252">
    <property type="component" value="Unassembled WGS sequence"/>
</dbReference>
<dbReference type="PROSITE" id="PS51746">
    <property type="entry name" value="PPM_2"/>
    <property type="match status" value="1"/>
</dbReference>